<keyword evidence="2" id="KW-1133">Transmembrane helix</keyword>
<keyword evidence="2" id="KW-0812">Transmembrane</keyword>
<evidence type="ECO:0008006" key="5">
    <source>
        <dbReference type="Google" id="ProtNLM"/>
    </source>
</evidence>
<feature type="transmembrane region" description="Helical" evidence="2">
    <location>
        <begin position="126"/>
        <end position="154"/>
    </location>
</feature>
<feature type="compositionally biased region" description="Basic and acidic residues" evidence="1">
    <location>
        <begin position="1"/>
        <end position="10"/>
    </location>
</feature>
<keyword evidence="4" id="KW-1185">Reference proteome</keyword>
<keyword evidence="2" id="KW-0472">Membrane</keyword>
<dbReference type="Proteomes" id="UP000224130">
    <property type="component" value="Unassembled WGS sequence"/>
</dbReference>
<evidence type="ECO:0000256" key="1">
    <source>
        <dbReference type="SAM" id="MobiDB-lite"/>
    </source>
</evidence>
<evidence type="ECO:0000256" key="2">
    <source>
        <dbReference type="SAM" id="Phobius"/>
    </source>
</evidence>
<protein>
    <recommendedName>
        <fullName evidence="5">DUF4190 domain-containing protein</fullName>
    </recommendedName>
</protein>
<feature type="region of interest" description="Disordered" evidence="1">
    <location>
        <begin position="1"/>
        <end position="26"/>
    </location>
</feature>
<organism evidence="3 4">
    <name type="scientific">Isoptericola jiangsuensis</name>
    <dbReference type="NCBI Taxonomy" id="548579"/>
    <lineage>
        <taxon>Bacteria</taxon>
        <taxon>Bacillati</taxon>
        <taxon>Actinomycetota</taxon>
        <taxon>Actinomycetes</taxon>
        <taxon>Micrococcales</taxon>
        <taxon>Promicromonosporaceae</taxon>
        <taxon>Isoptericola</taxon>
    </lineage>
</organism>
<feature type="transmembrane region" description="Helical" evidence="2">
    <location>
        <begin position="85"/>
        <end position="106"/>
    </location>
</feature>
<comment type="caution">
    <text evidence="3">The sequence shown here is derived from an EMBL/GenBank/DDBJ whole genome shotgun (WGS) entry which is preliminary data.</text>
</comment>
<accession>A0A2A9F2S0</accession>
<name>A0A2A9F2S0_9MICO</name>
<proteinExistence type="predicted"/>
<dbReference type="EMBL" id="PDJJ01000001">
    <property type="protein sequence ID" value="PFG44852.1"/>
    <property type="molecule type" value="Genomic_DNA"/>
</dbReference>
<dbReference type="AlphaFoldDB" id="A0A2A9F2S0"/>
<gene>
    <name evidence="3" type="ORF">ATJ88_3589</name>
</gene>
<evidence type="ECO:0000313" key="3">
    <source>
        <dbReference type="EMBL" id="PFG44852.1"/>
    </source>
</evidence>
<sequence>MSWRRDDLLRHTVPMSDRQQPYEGYQPPAYTGYTGQDTPPAPAWTGTPGDPYASAPGPHATYPAAPGYGAPAYPQQPTDPPGRTLGIVGFVLAFVMPLAGIVVSALSLSESRKAQAPNALGTWGLWLSIAFTVGGLLLFLGYFALVFATAGLALTTS</sequence>
<reference evidence="3 4" key="1">
    <citation type="submission" date="2017-10" db="EMBL/GenBank/DDBJ databases">
        <title>Sequencing the genomes of 1000 actinobacteria strains.</title>
        <authorList>
            <person name="Klenk H.-P."/>
        </authorList>
    </citation>
    <scope>NUCLEOTIDE SEQUENCE [LARGE SCALE GENOMIC DNA]</scope>
    <source>
        <strain evidence="3 4">DSM 21863</strain>
    </source>
</reference>
<evidence type="ECO:0000313" key="4">
    <source>
        <dbReference type="Proteomes" id="UP000224130"/>
    </source>
</evidence>